<reference evidence="1" key="1">
    <citation type="submission" date="2020-01" db="EMBL/GenBank/DDBJ databases">
        <authorList>
            <person name="Meier V. D."/>
            <person name="Meier V D."/>
        </authorList>
    </citation>
    <scope>NUCLEOTIDE SEQUENCE</scope>
    <source>
        <strain evidence="1">HLG_WM_MAG_10</strain>
    </source>
</reference>
<organism evidence="1">
    <name type="scientific">uncultured Aureispira sp</name>
    <dbReference type="NCBI Taxonomy" id="1331704"/>
    <lineage>
        <taxon>Bacteria</taxon>
        <taxon>Pseudomonadati</taxon>
        <taxon>Bacteroidota</taxon>
        <taxon>Saprospiria</taxon>
        <taxon>Saprospirales</taxon>
        <taxon>Saprospiraceae</taxon>
        <taxon>Aureispira</taxon>
        <taxon>environmental samples</taxon>
    </lineage>
</organism>
<gene>
    <name evidence="1" type="ORF">HELGO_WM16973</name>
</gene>
<sequence length="134" mass="14897">MEYKTRALTIIVRPDDIVEILTNEDWKEADTLEIAKENTAMIEKAINGKRVGILNYVPKTYVSKEVMAYYNSLDGTAVGTAMVATSFSARLIANVYMKLIGGPSTINKKNKAPLKIFPTKQDAISWLLAKLAEK</sequence>
<protein>
    <recommendedName>
        <fullName evidence="2">STAS/SEC14 domain-containing protein</fullName>
    </recommendedName>
</protein>
<dbReference type="EMBL" id="CACVAQ010000240">
    <property type="protein sequence ID" value="CAA6816762.1"/>
    <property type="molecule type" value="Genomic_DNA"/>
</dbReference>
<dbReference type="AlphaFoldDB" id="A0A6S6T7J0"/>
<proteinExistence type="predicted"/>
<evidence type="ECO:0000313" key="1">
    <source>
        <dbReference type="EMBL" id="CAA6816762.1"/>
    </source>
</evidence>
<accession>A0A6S6T7J0</accession>
<name>A0A6S6T7J0_9BACT</name>
<evidence type="ECO:0008006" key="2">
    <source>
        <dbReference type="Google" id="ProtNLM"/>
    </source>
</evidence>